<dbReference type="SUPFAM" id="SSF53686">
    <property type="entry name" value="Tryptophan synthase beta subunit-like PLP-dependent enzymes"/>
    <property type="match status" value="1"/>
</dbReference>
<keyword evidence="3" id="KW-0456">Lyase</keyword>
<dbReference type="EMBL" id="CP041765">
    <property type="protein sequence ID" value="QDQ98089.1"/>
    <property type="molecule type" value="Genomic_DNA"/>
</dbReference>
<evidence type="ECO:0000256" key="2">
    <source>
        <dbReference type="ARBA" id="ARBA00022898"/>
    </source>
</evidence>
<gene>
    <name evidence="5" type="ORF">FO059_13170</name>
</gene>
<dbReference type="NCBIfam" id="NF006094">
    <property type="entry name" value="PRK08246.1"/>
    <property type="match status" value="1"/>
</dbReference>
<dbReference type="InterPro" id="IPR001926">
    <property type="entry name" value="TrpB-like_PALP"/>
</dbReference>
<dbReference type="GO" id="GO:0003941">
    <property type="term" value="F:L-serine ammonia-lyase activity"/>
    <property type="evidence" value="ECO:0007669"/>
    <property type="project" value="TreeGrafter"/>
</dbReference>
<organism evidence="5 6">
    <name type="scientific">Tomitella fengzijianii</name>
    <dbReference type="NCBI Taxonomy" id="2597660"/>
    <lineage>
        <taxon>Bacteria</taxon>
        <taxon>Bacillati</taxon>
        <taxon>Actinomycetota</taxon>
        <taxon>Actinomycetes</taxon>
        <taxon>Mycobacteriales</taxon>
        <taxon>Tomitella</taxon>
    </lineage>
</organism>
<dbReference type="GO" id="GO:0004794">
    <property type="term" value="F:threonine deaminase activity"/>
    <property type="evidence" value="ECO:0007669"/>
    <property type="project" value="TreeGrafter"/>
</dbReference>
<dbReference type="GO" id="GO:0006567">
    <property type="term" value="P:L-threonine catabolic process"/>
    <property type="evidence" value="ECO:0007669"/>
    <property type="project" value="TreeGrafter"/>
</dbReference>
<proteinExistence type="predicted"/>
<dbReference type="PANTHER" id="PTHR48078:SF6">
    <property type="entry name" value="L-THREONINE DEHYDRATASE CATABOLIC TDCB"/>
    <property type="match status" value="1"/>
</dbReference>
<keyword evidence="6" id="KW-1185">Reference proteome</keyword>
<dbReference type="Gene3D" id="3.40.50.1100">
    <property type="match status" value="2"/>
</dbReference>
<reference evidence="5 6" key="1">
    <citation type="submission" date="2019-07" db="EMBL/GenBank/DDBJ databases">
        <title>Tomitella cavernea sp. nov., an actinomycete isolated from soil.</title>
        <authorList>
            <person name="Cheng J."/>
        </authorList>
    </citation>
    <scope>NUCLEOTIDE SEQUENCE [LARGE SCALE GENOMIC DNA]</scope>
    <source>
        <strain evidence="5 6">HY188</strain>
    </source>
</reference>
<evidence type="ECO:0000313" key="6">
    <source>
        <dbReference type="Proteomes" id="UP000317344"/>
    </source>
</evidence>
<dbReference type="KEGG" id="toy:FO059_13170"/>
<evidence type="ECO:0000259" key="4">
    <source>
        <dbReference type="Pfam" id="PF00291"/>
    </source>
</evidence>
<keyword evidence="2" id="KW-0663">Pyridoxal phosphate</keyword>
<dbReference type="Proteomes" id="UP000317344">
    <property type="component" value="Chromosome"/>
</dbReference>
<reference evidence="5 6" key="2">
    <citation type="submission" date="2019-07" db="EMBL/GenBank/DDBJ databases">
        <authorList>
            <person name="Huang Y."/>
        </authorList>
    </citation>
    <scope>NUCLEOTIDE SEQUENCE [LARGE SCALE GENOMIC DNA]</scope>
    <source>
        <strain evidence="5 6">HY188</strain>
    </source>
</reference>
<dbReference type="InterPro" id="IPR050147">
    <property type="entry name" value="Ser/Thr_Dehydratase"/>
</dbReference>
<feature type="domain" description="Tryptophan synthase beta chain-like PALP" evidence="4">
    <location>
        <begin position="46"/>
        <end position="312"/>
    </location>
</feature>
<dbReference type="Pfam" id="PF00291">
    <property type="entry name" value="PALP"/>
    <property type="match status" value="1"/>
</dbReference>
<sequence length="321" mass="33034">MAERLKYEDVEAAAARIRGTVRRVAVVPAEPSAPAEPTGSPAPTEFFALEQLQYTGTFKARGAQNFIRAHHEAGTFPAAGVTIASGGNAGMACAWSAAQHDVRATVFVPSSVPRLKIDRLTQYGADVRLIDGPFANAWDACDAFADESGALKSHAYDDPFIAAGAGTVMLEIVEQVPALDTVAVAVGGGGLFSGIAAVAGHHGIRVVAVEPERAPTLHAALEAGGPVEVEVGGVAADSLGGRRASAIAVAAAQHGDVRSVLVSDDAIVRARQRLWDEHRLVVEHAAGAALAGIGGDGYRPAADERVCVVLCGANTDPSDLR</sequence>
<accession>A0A516X4T7</accession>
<evidence type="ECO:0000256" key="1">
    <source>
        <dbReference type="ARBA" id="ARBA00001933"/>
    </source>
</evidence>
<dbReference type="OrthoDB" id="9811476at2"/>
<evidence type="ECO:0000256" key="3">
    <source>
        <dbReference type="ARBA" id="ARBA00023239"/>
    </source>
</evidence>
<name>A0A516X4T7_9ACTN</name>
<dbReference type="GO" id="GO:0006565">
    <property type="term" value="P:L-serine catabolic process"/>
    <property type="evidence" value="ECO:0007669"/>
    <property type="project" value="TreeGrafter"/>
</dbReference>
<comment type="cofactor">
    <cofactor evidence="1">
        <name>pyridoxal 5'-phosphate</name>
        <dbReference type="ChEBI" id="CHEBI:597326"/>
    </cofactor>
</comment>
<dbReference type="AlphaFoldDB" id="A0A516X4T7"/>
<dbReference type="PANTHER" id="PTHR48078">
    <property type="entry name" value="THREONINE DEHYDRATASE, MITOCHONDRIAL-RELATED"/>
    <property type="match status" value="1"/>
</dbReference>
<evidence type="ECO:0000313" key="5">
    <source>
        <dbReference type="EMBL" id="QDQ98089.1"/>
    </source>
</evidence>
<dbReference type="InterPro" id="IPR036052">
    <property type="entry name" value="TrpB-like_PALP_sf"/>
</dbReference>
<dbReference type="RefSeq" id="WP_143909421.1">
    <property type="nucleotide sequence ID" value="NZ_CP041765.1"/>
</dbReference>
<protein>
    <submittedName>
        <fullName evidence="5">Threonine/serine dehydratase</fullName>
    </submittedName>
</protein>
<dbReference type="GO" id="GO:0009097">
    <property type="term" value="P:isoleucine biosynthetic process"/>
    <property type="evidence" value="ECO:0007669"/>
    <property type="project" value="TreeGrafter"/>
</dbReference>